<evidence type="ECO:0000256" key="1">
    <source>
        <dbReference type="ARBA" id="ARBA00004571"/>
    </source>
</evidence>
<dbReference type="GO" id="GO:0009279">
    <property type="term" value="C:cell outer membrane"/>
    <property type="evidence" value="ECO:0007669"/>
    <property type="project" value="UniProtKB-SubCell"/>
</dbReference>
<reference evidence="10" key="1">
    <citation type="journal article" date="2023" name="Comput. Struct. Biotechnol. J.">
        <title>Discovery of a novel marine Bacteroidetes with a rich repertoire of carbohydrate-active enzymes.</title>
        <authorList>
            <person name="Chen B."/>
            <person name="Liu G."/>
            <person name="Chen Q."/>
            <person name="Wang H."/>
            <person name="Liu L."/>
            <person name="Tang K."/>
        </authorList>
    </citation>
    <scope>NUCLEOTIDE SEQUENCE</scope>
    <source>
        <strain evidence="10">TK19036</strain>
    </source>
</reference>
<evidence type="ECO:0000256" key="7">
    <source>
        <dbReference type="PROSITE-ProRule" id="PRU01360"/>
    </source>
</evidence>
<dbReference type="InterPro" id="IPR012910">
    <property type="entry name" value="Plug_dom"/>
</dbReference>
<dbReference type="Gene3D" id="2.40.170.20">
    <property type="entry name" value="TonB-dependent receptor, beta-barrel domain"/>
    <property type="match status" value="1"/>
</dbReference>
<reference evidence="10" key="2">
    <citation type="journal article" date="2024" name="Antonie Van Leeuwenhoek">
        <title>Roseihalotalea indica gen. nov., sp. nov., a halophilic Bacteroidetes from mesopelagic Southwest Indian Ocean with higher carbohydrate metabolic potential.</title>
        <authorList>
            <person name="Chen B."/>
            <person name="Zhang M."/>
            <person name="Lin D."/>
            <person name="Ye J."/>
            <person name="Tang K."/>
        </authorList>
    </citation>
    <scope>NUCLEOTIDE SEQUENCE</scope>
    <source>
        <strain evidence="10">TK19036</strain>
    </source>
</reference>
<dbReference type="NCBIfam" id="TIGR04056">
    <property type="entry name" value="OMP_RagA_SusC"/>
    <property type="match status" value="1"/>
</dbReference>
<dbReference type="Gene3D" id="2.60.40.1120">
    <property type="entry name" value="Carboxypeptidase-like, regulatory domain"/>
    <property type="match status" value="1"/>
</dbReference>
<dbReference type="InterPro" id="IPR008969">
    <property type="entry name" value="CarboxyPept-like_regulatory"/>
</dbReference>
<keyword evidence="3 7" id="KW-1134">Transmembrane beta strand</keyword>
<sequence length="1029" mass="114841">MKQFIYYVCFILLAPGAVAQGLQVSGTVTSAEENMPLPGVNVIIQGTSTGTVTDIEGDYTLDVPSAESVLVFSFVGYISQEIAVGNQNTIDVGLTADQAQLDEVVVIGYGTQKKSDLTGAVSRISGESVQNRSYTQVSEMLAGQVAGIYMNQSASPSGGGAVEVRGPTSLSAGTSPLIVLDGVIFNGNMADINPNDIEHVDVLKDASSAAVYGSKAASGVIIVTTKKGKAGKPTINFTAKVGVSGITNDDFRPRNAKEYEDFRRDYFRTVGVANREDWYWDDPNNLRPGVTLDQWRNANPNPNADNVQEYLGRLNFFDTEIDQYIAGQTVDWFDEVLRAGVRQSYDLSVGGGAENVNYYWSIGYVDNEGVILGDEFQTIRTRLNVDFSVTDWLNVGVNAQYSNNDRSSVPASRNFTSISPYSQIYNEEGDLEWYPHGYSIITNPLINYYEQERYNKTHSLFAAMFADVALPFGFNYRVSFQPRMEFKKDYNFWDSETITGGQTYLDGYGTRQDSTLNAWMIDNILSWNKQFGVHNFDLTLLYNAEHTKVFRSYGENQTFLPNQELGYNGLQFGSKPLVNTNDLEAGGEALMARINYTLMDKYLFTASVRRDGYSAFGQEHPRATFPAAAVAWKISDENFFDSELVNRLKLRLSWGVNGNRDIGVYAALAQIGSELYYDGTNVQMGLYNNRLANPGLRWERTESFNIGIDMGLLEDRIDVSVNAYDMTTTDLLMNRQLPEITGFASIISNLGELSNRGIELNINTVNISSPNLSWKSGIIFSMNRNKIERLFGDYEEVEVNGETISREIPDYTNLWFPGEAIDVVWDYDVVGVWQLDEADEAAEYTMLPGDYKAVDVDDSKTYDALDDKQFIGYSKPRYRLGLRNDISFFRNFTASVFLRADLGHIGEFAYAVHESSTYDRINIWNIPYWTPTNGNNEYARTSEVHGAYGGGLRIFKPRGFMRVQDVSLAYNVSPDVVERMGVGSLRVFASARNLFTLTKWPGWDPETGIGNSIDGPMPRTFTMGVNVSF</sequence>
<keyword evidence="4 7" id="KW-0812">Transmembrane</keyword>
<dbReference type="AlphaFoldDB" id="A0AA49GN00"/>
<protein>
    <submittedName>
        <fullName evidence="10">TonB-dependent receptor</fullName>
    </submittedName>
</protein>
<organism evidence="10">
    <name type="scientific">Roseihalotalea indica</name>
    <dbReference type="NCBI Taxonomy" id="2867963"/>
    <lineage>
        <taxon>Bacteria</taxon>
        <taxon>Pseudomonadati</taxon>
        <taxon>Bacteroidota</taxon>
        <taxon>Cytophagia</taxon>
        <taxon>Cytophagales</taxon>
        <taxon>Catalimonadaceae</taxon>
        <taxon>Roseihalotalea</taxon>
    </lineage>
</organism>
<dbReference type="NCBIfam" id="TIGR04057">
    <property type="entry name" value="SusC_RagA_signa"/>
    <property type="match status" value="1"/>
</dbReference>
<comment type="similarity">
    <text evidence="7">Belongs to the TonB-dependent receptor family.</text>
</comment>
<feature type="signal peptide" evidence="8">
    <location>
        <begin position="1"/>
        <end position="19"/>
    </location>
</feature>
<dbReference type="Pfam" id="PF07715">
    <property type="entry name" value="Plug"/>
    <property type="match status" value="1"/>
</dbReference>
<evidence type="ECO:0000256" key="4">
    <source>
        <dbReference type="ARBA" id="ARBA00022692"/>
    </source>
</evidence>
<feature type="domain" description="TonB-dependent receptor plug" evidence="9">
    <location>
        <begin position="114"/>
        <end position="220"/>
    </location>
</feature>
<gene>
    <name evidence="10" type="ORF">K4G66_01040</name>
</gene>
<dbReference type="SUPFAM" id="SSF56935">
    <property type="entry name" value="Porins"/>
    <property type="match status" value="1"/>
</dbReference>
<evidence type="ECO:0000259" key="9">
    <source>
        <dbReference type="Pfam" id="PF07715"/>
    </source>
</evidence>
<feature type="chain" id="PRO_5041360006" evidence="8">
    <location>
        <begin position="20"/>
        <end position="1029"/>
    </location>
</feature>
<dbReference type="InterPro" id="IPR023996">
    <property type="entry name" value="TonB-dep_OMP_SusC/RagA"/>
</dbReference>
<dbReference type="InterPro" id="IPR036942">
    <property type="entry name" value="Beta-barrel_TonB_sf"/>
</dbReference>
<dbReference type="InterPro" id="IPR037066">
    <property type="entry name" value="Plug_dom_sf"/>
</dbReference>
<evidence type="ECO:0000256" key="6">
    <source>
        <dbReference type="ARBA" id="ARBA00023237"/>
    </source>
</evidence>
<dbReference type="InterPro" id="IPR039426">
    <property type="entry name" value="TonB-dep_rcpt-like"/>
</dbReference>
<evidence type="ECO:0000256" key="8">
    <source>
        <dbReference type="SAM" id="SignalP"/>
    </source>
</evidence>
<evidence type="ECO:0000256" key="3">
    <source>
        <dbReference type="ARBA" id="ARBA00022452"/>
    </source>
</evidence>
<keyword evidence="10" id="KW-0675">Receptor</keyword>
<comment type="subcellular location">
    <subcellularLocation>
        <location evidence="1 7">Cell outer membrane</location>
        <topology evidence="1 7">Multi-pass membrane protein</topology>
    </subcellularLocation>
</comment>
<name>A0AA49GN00_9BACT</name>
<dbReference type="Gene3D" id="2.170.130.10">
    <property type="entry name" value="TonB-dependent receptor, plug domain"/>
    <property type="match status" value="1"/>
</dbReference>
<proteinExistence type="inferred from homology"/>
<keyword evidence="2 7" id="KW-0813">Transport</keyword>
<evidence type="ECO:0000256" key="2">
    <source>
        <dbReference type="ARBA" id="ARBA00022448"/>
    </source>
</evidence>
<dbReference type="PROSITE" id="PS52016">
    <property type="entry name" value="TONB_DEPENDENT_REC_3"/>
    <property type="match status" value="1"/>
</dbReference>
<evidence type="ECO:0000313" key="10">
    <source>
        <dbReference type="EMBL" id="WKN37292.1"/>
    </source>
</evidence>
<evidence type="ECO:0000256" key="5">
    <source>
        <dbReference type="ARBA" id="ARBA00023136"/>
    </source>
</evidence>
<dbReference type="InterPro" id="IPR023997">
    <property type="entry name" value="TonB-dep_OMP_SusC/RagA_CS"/>
</dbReference>
<keyword evidence="5 7" id="KW-0472">Membrane</keyword>
<dbReference type="Pfam" id="PF13715">
    <property type="entry name" value="CarbopepD_reg_2"/>
    <property type="match status" value="1"/>
</dbReference>
<dbReference type="SUPFAM" id="SSF49464">
    <property type="entry name" value="Carboxypeptidase regulatory domain-like"/>
    <property type="match status" value="1"/>
</dbReference>
<accession>A0AA49GN00</accession>
<dbReference type="EMBL" id="CP120682">
    <property type="protein sequence ID" value="WKN37292.1"/>
    <property type="molecule type" value="Genomic_DNA"/>
</dbReference>
<keyword evidence="6 7" id="KW-0998">Cell outer membrane</keyword>
<keyword evidence="8" id="KW-0732">Signal</keyword>